<proteinExistence type="predicted"/>
<dbReference type="EMBL" id="RQZF01000001">
    <property type="protein sequence ID" value="RRC96301.1"/>
    <property type="molecule type" value="Genomic_DNA"/>
</dbReference>
<dbReference type="RefSeq" id="WP_124867750.1">
    <property type="nucleotide sequence ID" value="NZ_RQZF01000001.1"/>
</dbReference>
<dbReference type="GO" id="GO:0016747">
    <property type="term" value="F:acyltransferase activity, transferring groups other than amino-acyl groups"/>
    <property type="evidence" value="ECO:0007669"/>
    <property type="project" value="InterPro"/>
</dbReference>
<dbReference type="SUPFAM" id="SSF55729">
    <property type="entry name" value="Acyl-CoA N-acyltransferases (Nat)"/>
    <property type="match status" value="1"/>
</dbReference>
<gene>
    <name evidence="3" type="ORF">EII11_01210</name>
</gene>
<dbReference type="AlphaFoldDB" id="A0A3P1SG88"/>
<protein>
    <submittedName>
        <fullName evidence="3">GNAT family N-acetyltransferase</fullName>
    </submittedName>
</protein>
<dbReference type="InterPro" id="IPR016181">
    <property type="entry name" value="Acyl_CoA_acyltransferase"/>
</dbReference>
<accession>A0A3P1SG88</accession>
<dbReference type="InterPro" id="IPR000182">
    <property type="entry name" value="GNAT_dom"/>
</dbReference>
<feature type="region of interest" description="Disordered" evidence="1">
    <location>
        <begin position="1"/>
        <end position="21"/>
    </location>
</feature>
<evidence type="ECO:0000256" key="1">
    <source>
        <dbReference type="SAM" id="MobiDB-lite"/>
    </source>
</evidence>
<organism evidence="3 4">
    <name type="scientific">Schaalia canis</name>
    <dbReference type="NCBI Taxonomy" id="100469"/>
    <lineage>
        <taxon>Bacteria</taxon>
        <taxon>Bacillati</taxon>
        <taxon>Actinomycetota</taxon>
        <taxon>Actinomycetes</taxon>
        <taxon>Actinomycetales</taxon>
        <taxon>Actinomycetaceae</taxon>
        <taxon>Schaalia</taxon>
    </lineage>
</organism>
<dbReference type="PROSITE" id="PS51186">
    <property type="entry name" value="GNAT"/>
    <property type="match status" value="1"/>
</dbReference>
<reference evidence="3 4" key="1">
    <citation type="submission" date="2018-11" db="EMBL/GenBank/DDBJ databases">
        <title>Genomes From Bacteria Associated with the Canine Oral Cavity: a Test Case for Automated Genome-Based Taxonomic Assignment.</title>
        <authorList>
            <person name="Coil D.A."/>
            <person name="Jospin G."/>
            <person name="Darling A.E."/>
            <person name="Wallis C."/>
            <person name="Davis I.J."/>
            <person name="Harris S."/>
            <person name="Eisen J.A."/>
            <person name="Holcombe L.J."/>
            <person name="O'Flynn C."/>
        </authorList>
    </citation>
    <scope>NUCLEOTIDE SEQUENCE [LARGE SCALE GENOMIC DNA]</scope>
    <source>
        <strain evidence="3 4">OH770</strain>
    </source>
</reference>
<dbReference type="Proteomes" id="UP000280444">
    <property type="component" value="Unassembled WGS sequence"/>
</dbReference>
<keyword evidence="4" id="KW-1185">Reference proteome</keyword>
<name>A0A3P1SG88_9ACTO</name>
<sequence length="350" mass="39630">MDDASVPDNPVSGEEHTHEPHRLYVELPTAERGVYWRELQPDDLHALSNLIARIEARDNPPYRTSCEEVEEMLSQASDWFGIAAFASRGMARGEMVAFMQMVVRHTGTIECLCQGGVDPRFRRIGLGGALVQWQTDAARNVHQLLPVEGQSGRVVTNVDPGNEELEDHLKRLGYHWSRTYYELRAELHDLPATPDLGSYLRIEEWGPQWEDPTRRAANRLNEQEWGRPLTEEQWLMGRTAFVPEWSFVAVDYRGDRPKVAGFLLASRYEQDWAALGWKEGYIDQMGVLADWRHAAVVDALIIATMHAQRRDGMERVGTGLGSGNQSSALAVYESLGFRVVGQTRLYALDI</sequence>
<evidence type="ECO:0000313" key="3">
    <source>
        <dbReference type="EMBL" id="RRC96301.1"/>
    </source>
</evidence>
<dbReference type="OrthoDB" id="9799092at2"/>
<feature type="domain" description="N-acetyltransferase" evidence="2">
    <location>
        <begin position="200"/>
        <end position="350"/>
    </location>
</feature>
<dbReference type="Gene3D" id="3.40.630.30">
    <property type="match status" value="1"/>
</dbReference>
<comment type="caution">
    <text evidence="3">The sequence shown here is derived from an EMBL/GenBank/DDBJ whole genome shotgun (WGS) entry which is preliminary data.</text>
</comment>
<evidence type="ECO:0000313" key="4">
    <source>
        <dbReference type="Proteomes" id="UP000280444"/>
    </source>
</evidence>
<evidence type="ECO:0000259" key="2">
    <source>
        <dbReference type="PROSITE" id="PS51186"/>
    </source>
</evidence>
<keyword evidence="3" id="KW-0808">Transferase</keyword>